<dbReference type="Gene3D" id="2.60.120.330">
    <property type="entry name" value="B-lactam Antibiotic, Isopenicillin N Synthase, Chain"/>
    <property type="match status" value="1"/>
</dbReference>
<keyword evidence="2 3" id="KW-0408">Iron</keyword>
<dbReference type="EnsemblPlants" id="Pp3c1_41820V3.2">
    <property type="protein sequence ID" value="Pp3c1_41820V3.2"/>
    <property type="gene ID" value="Pp3c1_41820"/>
</dbReference>
<evidence type="ECO:0000259" key="4">
    <source>
        <dbReference type="PROSITE" id="PS51471"/>
    </source>
</evidence>
<organism evidence="5">
    <name type="scientific">Physcomitrium patens</name>
    <name type="common">Spreading-leaved earth moss</name>
    <name type="synonym">Physcomitrella patens</name>
    <dbReference type="NCBI Taxonomy" id="3218"/>
    <lineage>
        <taxon>Eukaryota</taxon>
        <taxon>Viridiplantae</taxon>
        <taxon>Streptophyta</taxon>
        <taxon>Embryophyta</taxon>
        <taxon>Bryophyta</taxon>
        <taxon>Bryophytina</taxon>
        <taxon>Bryopsida</taxon>
        <taxon>Funariidae</taxon>
        <taxon>Funariales</taxon>
        <taxon>Funariaceae</taxon>
        <taxon>Physcomitrium</taxon>
    </lineage>
</organism>
<evidence type="ECO:0000256" key="1">
    <source>
        <dbReference type="ARBA" id="ARBA00022723"/>
    </source>
</evidence>
<dbReference type="EnsemblPlants" id="Pp3c1_41820V3.1">
    <property type="protein sequence ID" value="Pp3c1_41820V3.1"/>
    <property type="gene ID" value="Pp3c1_41820"/>
</dbReference>
<keyword evidence="1 3" id="KW-0479">Metal-binding</keyword>
<evidence type="ECO:0000313" key="7">
    <source>
        <dbReference type="Proteomes" id="UP000006727"/>
    </source>
</evidence>
<comment type="similarity">
    <text evidence="3">Belongs to the iron/ascorbate-dependent oxidoreductase family.</text>
</comment>
<dbReference type="Pfam" id="PF03171">
    <property type="entry name" value="2OG-FeII_Oxy"/>
    <property type="match status" value="1"/>
</dbReference>
<dbReference type="InterPro" id="IPR026992">
    <property type="entry name" value="DIOX_N"/>
</dbReference>
<reference evidence="6" key="3">
    <citation type="submission" date="2020-12" db="UniProtKB">
        <authorList>
            <consortium name="EnsemblPlants"/>
        </authorList>
    </citation>
    <scope>IDENTIFICATION</scope>
</reference>
<dbReference type="InterPro" id="IPR005123">
    <property type="entry name" value="Oxoglu/Fe-dep_dioxygenase_dom"/>
</dbReference>
<name>A0A2K1LBU4_PHYPA</name>
<dbReference type="GO" id="GO:0016706">
    <property type="term" value="F:2-oxoglutarate-dependent dioxygenase activity"/>
    <property type="evidence" value="ECO:0000318"/>
    <property type="project" value="GO_Central"/>
</dbReference>
<keyword evidence="7" id="KW-1185">Reference proteome</keyword>
<reference evidence="5 7" key="2">
    <citation type="journal article" date="2018" name="Plant J.">
        <title>The Physcomitrella patens chromosome-scale assembly reveals moss genome structure and evolution.</title>
        <authorList>
            <person name="Lang D."/>
            <person name="Ullrich K.K."/>
            <person name="Murat F."/>
            <person name="Fuchs J."/>
            <person name="Jenkins J."/>
            <person name="Haas F.B."/>
            <person name="Piednoel M."/>
            <person name="Gundlach H."/>
            <person name="Van Bel M."/>
            <person name="Meyberg R."/>
            <person name="Vives C."/>
            <person name="Morata J."/>
            <person name="Symeonidi A."/>
            <person name="Hiss M."/>
            <person name="Muchero W."/>
            <person name="Kamisugi Y."/>
            <person name="Saleh O."/>
            <person name="Blanc G."/>
            <person name="Decker E.L."/>
            <person name="van Gessel N."/>
            <person name="Grimwood J."/>
            <person name="Hayes R.D."/>
            <person name="Graham S.W."/>
            <person name="Gunter L.E."/>
            <person name="McDaniel S.F."/>
            <person name="Hoernstein S.N.W."/>
            <person name="Larsson A."/>
            <person name="Li F.W."/>
            <person name="Perroud P.F."/>
            <person name="Phillips J."/>
            <person name="Ranjan P."/>
            <person name="Rokshar D.S."/>
            <person name="Rothfels C.J."/>
            <person name="Schneider L."/>
            <person name="Shu S."/>
            <person name="Stevenson D.W."/>
            <person name="Thummler F."/>
            <person name="Tillich M."/>
            <person name="Villarreal Aguilar J.C."/>
            <person name="Widiez T."/>
            <person name="Wong G.K."/>
            <person name="Wymore A."/>
            <person name="Zhang Y."/>
            <person name="Zimmer A.D."/>
            <person name="Quatrano R.S."/>
            <person name="Mayer K.F.X."/>
            <person name="Goodstein D."/>
            <person name="Casacuberta J.M."/>
            <person name="Vandepoele K."/>
            <person name="Reski R."/>
            <person name="Cuming A.C."/>
            <person name="Tuskan G.A."/>
            <person name="Maumus F."/>
            <person name="Salse J."/>
            <person name="Schmutz J."/>
            <person name="Rensing S.A."/>
        </authorList>
    </citation>
    <scope>NUCLEOTIDE SEQUENCE [LARGE SCALE GENOMIC DNA]</scope>
    <source>
        <strain evidence="6 7">cv. Gransden 2004</strain>
    </source>
</reference>
<dbReference type="PaxDb" id="3218-PP1S111_140V6.1"/>
<dbReference type="SUPFAM" id="SSF51197">
    <property type="entry name" value="Clavaminate synthase-like"/>
    <property type="match status" value="1"/>
</dbReference>
<keyword evidence="3" id="KW-0560">Oxidoreductase</keyword>
<dbReference type="GeneID" id="112281727"/>
<dbReference type="KEGG" id="ppp:112281727"/>
<protein>
    <recommendedName>
        <fullName evidence="4">Fe2OG dioxygenase domain-containing protein</fullName>
    </recommendedName>
</protein>
<proteinExistence type="inferred from homology"/>
<dbReference type="Pfam" id="PF14226">
    <property type="entry name" value="DIOX_N"/>
    <property type="match status" value="1"/>
</dbReference>
<evidence type="ECO:0000313" key="6">
    <source>
        <dbReference type="EnsemblPlants" id="Pp3c1_41820V3.1"/>
    </source>
</evidence>
<dbReference type="PROSITE" id="PS51471">
    <property type="entry name" value="FE2OG_OXY"/>
    <property type="match status" value="1"/>
</dbReference>
<dbReference type="GO" id="GO:0046872">
    <property type="term" value="F:metal ion binding"/>
    <property type="evidence" value="ECO:0007669"/>
    <property type="project" value="UniProtKB-KW"/>
</dbReference>
<evidence type="ECO:0000256" key="2">
    <source>
        <dbReference type="ARBA" id="ARBA00023004"/>
    </source>
</evidence>
<dbReference type="AlphaFoldDB" id="A0A2K1LBU4"/>
<dbReference type="InterPro" id="IPR044861">
    <property type="entry name" value="IPNS-like_FE2OG_OXY"/>
</dbReference>
<dbReference type="InterPro" id="IPR027443">
    <property type="entry name" value="IPNS-like_sf"/>
</dbReference>
<dbReference type="FunFam" id="2.60.120.330:FF:000079">
    <property type="entry name" value="Protein SRG1"/>
    <property type="match status" value="1"/>
</dbReference>
<dbReference type="OrthoDB" id="288590at2759"/>
<evidence type="ECO:0000313" key="5">
    <source>
        <dbReference type="EMBL" id="PNR63500.1"/>
    </source>
</evidence>
<sequence>MPERSAASSYDVGAQRFQRSVPKIGAEPDLAGPWSMVNQSNSKRKAVSEMFILPEHMRPTVTHNDYTDLEIPVIDVSALFDPPQHDEKVMEGLVAQVRDACLHWGFFQIVNHGIPEELLERFHGQGKQFFALPFAEKMKVARQQGQYTGYGHATVKKGDVRPWSEGFYFANDGSTAEFAKKLWPEDTNDDFLNSYSEYNEKVQGLSECLMRIIVDGLDVDPAYFETFSKHAGGLLRWNFYPACPEPQKTLGLKPHTDFNLLTVLHQGDVGGLQIEKDGKWIPVRPRPGALAVNIGDTLQVLTNGKYKSVPHQAVVNATQSRISSAYFYEALPSTVIVPHPDLVDENNPLQYEPFTGEAYRVYKQTQFLNTLEHFVRKKPDAE</sequence>
<accession>A0A2K1LBU4</accession>
<dbReference type="EMBL" id="ABEU02000001">
    <property type="protein sequence ID" value="PNR63500.1"/>
    <property type="molecule type" value="Genomic_DNA"/>
</dbReference>
<reference evidence="5 7" key="1">
    <citation type="journal article" date="2008" name="Science">
        <title>The Physcomitrella genome reveals evolutionary insights into the conquest of land by plants.</title>
        <authorList>
            <person name="Rensing S."/>
            <person name="Lang D."/>
            <person name="Zimmer A."/>
            <person name="Terry A."/>
            <person name="Salamov A."/>
            <person name="Shapiro H."/>
            <person name="Nishiyama T."/>
            <person name="Perroud P.-F."/>
            <person name="Lindquist E."/>
            <person name="Kamisugi Y."/>
            <person name="Tanahashi T."/>
            <person name="Sakakibara K."/>
            <person name="Fujita T."/>
            <person name="Oishi K."/>
            <person name="Shin-I T."/>
            <person name="Kuroki Y."/>
            <person name="Toyoda A."/>
            <person name="Suzuki Y."/>
            <person name="Hashimoto A."/>
            <person name="Yamaguchi K."/>
            <person name="Sugano A."/>
            <person name="Kohara Y."/>
            <person name="Fujiyama A."/>
            <person name="Anterola A."/>
            <person name="Aoki S."/>
            <person name="Ashton N."/>
            <person name="Barbazuk W.B."/>
            <person name="Barker E."/>
            <person name="Bennetzen J."/>
            <person name="Bezanilla M."/>
            <person name="Blankenship R."/>
            <person name="Cho S.H."/>
            <person name="Dutcher S."/>
            <person name="Estelle M."/>
            <person name="Fawcett J.A."/>
            <person name="Gundlach H."/>
            <person name="Hanada K."/>
            <person name="Heyl A."/>
            <person name="Hicks K.A."/>
            <person name="Hugh J."/>
            <person name="Lohr M."/>
            <person name="Mayer K."/>
            <person name="Melkozernov A."/>
            <person name="Murata T."/>
            <person name="Nelson D."/>
            <person name="Pils B."/>
            <person name="Prigge M."/>
            <person name="Reiss B."/>
            <person name="Renner T."/>
            <person name="Rombauts S."/>
            <person name="Rushton P."/>
            <person name="Sanderfoot A."/>
            <person name="Schween G."/>
            <person name="Shiu S.-H."/>
            <person name="Stueber K."/>
            <person name="Theodoulou F.L."/>
            <person name="Tu H."/>
            <person name="Van de Peer Y."/>
            <person name="Verrier P.J."/>
            <person name="Waters E."/>
            <person name="Wood A."/>
            <person name="Yang L."/>
            <person name="Cove D."/>
            <person name="Cuming A."/>
            <person name="Hasebe M."/>
            <person name="Lucas S."/>
            <person name="Mishler D.B."/>
            <person name="Reski R."/>
            <person name="Grigoriev I."/>
            <person name="Quatrano R.S."/>
            <person name="Boore J.L."/>
        </authorList>
    </citation>
    <scope>NUCLEOTIDE SEQUENCE [LARGE SCALE GENOMIC DNA]</scope>
    <source>
        <strain evidence="6 7">cv. Gransden 2004</strain>
    </source>
</reference>
<dbReference type="PANTHER" id="PTHR47990">
    <property type="entry name" value="2-OXOGLUTARATE (2OG) AND FE(II)-DEPENDENT OXYGENASE SUPERFAMILY PROTEIN-RELATED"/>
    <property type="match status" value="1"/>
</dbReference>
<dbReference type="RefSeq" id="XP_024374335.1">
    <property type="nucleotide sequence ID" value="XM_024518567.2"/>
</dbReference>
<dbReference type="Proteomes" id="UP000006727">
    <property type="component" value="Chromosome 1"/>
</dbReference>
<dbReference type="InterPro" id="IPR050231">
    <property type="entry name" value="Iron_ascorbate_oxido_reductase"/>
</dbReference>
<dbReference type="Gramene" id="Pp3c1_41820V3.1">
    <property type="protein sequence ID" value="Pp3c1_41820V3.1"/>
    <property type="gene ID" value="Pp3c1_41820"/>
</dbReference>
<gene>
    <name evidence="6" type="primary">LOC112281727</name>
    <name evidence="5" type="ORF">PHYPA_001926</name>
</gene>
<evidence type="ECO:0000256" key="3">
    <source>
        <dbReference type="RuleBase" id="RU003682"/>
    </source>
</evidence>
<dbReference type="Gramene" id="Pp3c1_41820V3.2">
    <property type="protein sequence ID" value="Pp3c1_41820V3.2"/>
    <property type="gene ID" value="Pp3c1_41820"/>
</dbReference>
<feature type="domain" description="Fe2OG dioxygenase" evidence="4">
    <location>
        <begin position="230"/>
        <end position="330"/>
    </location>
</feature>
<dbReference type="FunCoup" id="A0A2K1LBU4">
    <property type="interactions" value="12"/>
</dbReference>